<feature type="region of interest" description="Disordered" evidence="1">
    <location>
        <begin position="359"/>
        <end position="426"/>
    </location>
</feature>
<dbReference type="Gene3D" id="3.30.710.10">
    <property type="entry name" value="Potassium Channel Kv1.1, Chain A"/>
    <property type="match status" value="1"/>
</dbReference>
<dbReference type="Proteomes" id="UP001608902">
    <property type="component" value="Unassembled WGS sequence"/>
</dbReference>
<dbReference type="Pfam" id="PF00651">
    <property type="entry name" value="BTB"/>
    <property type="match status" value="1"/>
</dbReference>
<feature type="compositionally biased region" description="Polar residues" evidence="1">
    <location>
        <begin position="360"/>
        <end position="372"/>
    </location>
</feature>
<dbReference type="PANTHER" id="PTHR22670:SF8">
    <property type="entry name" value="BTB DOMAIN-CONTAINING PROTEIN-RELATED"/>
    <property type="match status" value="1"/>
</dbReference>
<evidence type="ECO:0000256" key="1">
    <source>
        <dbReference type="SAM" id="MobiDB-lite"/>
    </source>
</evidence>
<evidence type="ECO:0000313" key="4">
    <source>
        <dbReference type="Proteomes" id="UP001608902"/>
    </source>
</evidence>
<evidence type="ECO:0000313" key="3">
    <source>
        <dbReference type="EMBL" id="MFH4974234.1"/>
    </source>
</evidence>
<dbReference type="SUPFAM" id="SSF54695">
    <property type="entry name" value="POZ domain"/>
    <property type="match status" value="1"/>
</dbReference>
<dbReference type="EMBL" id="JBGFUD010000306">
    <property type="protein sequence ID" value="MFH4974234.1"/>
    <property type="molecule type" value="Genomic_DNA"/>
</dbReference>
<sequence>MMMQPCDEQPLLFASAEEDGIFVSMVSIEAKKDDSTSGDDCRGHFARVGEYLREARGRSDRRYVDVEIVVDQQRDLLHSVLGYVHSRFIRNMMHSQCPPFRIKMDGYSFKAVTAVIDWMYFGIIELSLREIGDYLHVTKALGVDKLHAQIETRLRQLAADSGSLVSCINIATAKRSAVTKWSRLRLLQLFARSQNGLSMGDIQALKLRALNALLACKSMNLGEKVELINLAVIWLRDPINRHHSNAILETIFLPDKPPRETCELIEALKIKFGNGSSDELNTLHVYIDQKTKKVKVSRNPEKFLRRGQVIVPSLSEMSDETNVVVCVGGPPPKEFDQTDKGRATTVPSEVDRNLMHTAKAVSSSGSPNNNGKDSAVGRKNEVKDKRSSVTESTRSSDRGRNLRDRYAHTGKKDSSRSLTHSERFGD</sequence>
<dbReference type="InterPro" id="IPR011333">
    <property type="entry name" value="SKP1/BTB/POZ_sf"/>
</dbReference>
<dbReference type="InterPro" id="IPR000210">
    <property type="entry name" value="BTB/POZ_dom"/>
</dbReference>
<evidence type="ECO:0000259" key="2">
    <source>
        <dbReference type="PROSITE" id="PS50097"/>
    </source>
</evidence>
<protein>
    <recommendedName>
        <fullName evidence="2">BTB domain-containing protein</fullName>
    </recommendedName>
</protein>
<name>A0ABD6E328_9BILA</name>
<feature type="compositionally biased region" description="Basic and acidic residues" evidence="1">
    <location>
        <begin position="375"/>
        <end position="426"/>
    </location>
</feature>
<dbReference type="PANTHER" id="PTHR22670">
    <property type="entry name" value="BTB DOMAIN-CONTAINING PROTEIN-RELATED-RELATED"/>
    <property type="match status" value="1"/>
</dbReference>
<comment type="caution">
    <text evidence="3">The sequence shown here is derived from an EMBL/GenBank/DDBJ whole genome shotgun (WGS) entry which is preliminary data.</text>
</comment>
<reference evidence="3 4" key="1">
    <citation type="submission" date="2024-08" db="EMBL/GenBank/DDBJ databases">
        <title>Gnathostoma spinigerum genome.</title>
        <authorList>
            <person name="Gonzalez-Bertolin B."/>
            <person name="Monzon S."/>
            <person name="Zaballos A."/>
            <person name="Jimenez P."/>
            <person name="Dekumyoy P."/>
            <person name="Varona S."/>
            <person name="Cuesta I."/>
            <person name="Sumanam S."/>
            <person name="Adisakwattana P."/>
            <person name="Gasser R.B."/>
            <person name="Hernandez-Gonzalez A."/>
            <person name="Young N.D."/>
            <person name="Perteguer M.J."/>
        </authorList>
    </citation>
    <scope>NUCLEOTIDE SEQUENCE [LARGE SCALE GENOMIC DNA]</scope>
    <source>
        <strain evidence="3">AL3</strain>
        <tissue evidence="3">Liver</tissue>
    </source>
</reference>
<gene>
    <name evidence="3" type="ORF">AB6A40_000943</name>
</gene>
<feature type="domain" description="BTB" evidence="2">
    <location>
        <begin position="64"/>
        <end position="128"/>
    </location>
</feature>
<proteinExistence type="predicted"/>
<dbReference type="CDD" id="cd18186">
    <property type="entry name" value="BTB_POZ_ZBTB_KLHL-like"/>
    <property type="match status" value="1"/>
</dbReference>
<organism evidence="3 4">
    <name type="scientific">Gnathostoma spinigerum</name>
    <dbReference type="NCBI Taxonomy" id="75299"/>
    <lineage>
        <taxon>Eukaryota</taxon>
        <taxon>Metazoa</taxon>
        <taxon>Ecdysozoa</taxon>
        <taxon>Nematoda</taxon>
        <taxon>Chromadorea</taxon>
        <taxon>Rhabditida</taxon>
        <taxon>Spirurina</taxon>
        <taxon>Gnathostomatomorpha</taxon>
        <taxon>Gnathostomatoidea</taxon>
        <taxon>Gnathostomatidae</taxon>
        <taxon>Gnathostoma</taxon>
    </lineage>
</organism>
<dbReference type="PROSITE" id="PS50097">
    <property type="entry name" value="BTB"/>
    <property type="match status" value="1"/>
</dbReference>
<dbReference type="AlphaFoldDB" id="A0ABD6E328"/>
<keyword evidence="4" id="KW-1185">Reference proteome</keyword>
<accession>A0ABD6E328</accession>